<dbReference type="Pfam" id="PF00565">
    <property type="entry name" value="SNase"/>
    <property type="match status" value="1"/>
</dbReference>
<evidence type="ECO:0000259" key="1">
    <source>
        <dbReference type="PROSITE" id="PS50830"/>
    </source>
</evidence>
<dbReference type="EMBL" id="FXWG01000003">
    <property type="protein sequence ID" value="SMQ74285.1"/>
    <property type="molecule type" value="Genomic_DNA"/>
</dbReference>
<proteinExistence type="predicted"/>
<protein>
    <submittedName>
        <fullName evidence="2">Nuclease homologue</fullName>
    </submittedName>
</protein>
<keyword evidence="3" id="KW-1185">Reference proteome</keyword>
<dbReference type="SMART" id="SM00318">
    <property type="entry name" value="SNc"/>
    <property type="match status" value="1"/>
</dbReference>
<dbReference type="AlphaFoldDB" id="A0A1Y6FHF1"/>
<dbReference type="Proteomes" id="UP000194420">
    <property type="component" value="Unassembled WGS sequence"/>
</dbReference>
<accession>A0A1Y6FHF1</accession>
<evidence type="ECO:0000313" key="2">
    <source>
        <dbReference type="EMBL" id="SMQ74285.1"/>
    </source>
</evidence>
<dbReference type="OrthoDB" id="9805504at2"/>
<dbReference type="SUPFAM" id="SSF50199">
    <property type="entry name" value="Staphylococcal nuclease"/>
    <property type="match status" value="1"/>
</dbReference>
<dbReference type="PROSITE" id="PS50830">
    <property type="entry name" value="TNASE_3"/>
    <property type="match status" value="1"/>
</dbReference>
<organism evidence="2 3">
    <name type="scientific">Altererythrobacter xiamenensis</name>
    <dbReference type="NCBI Taxonomy" id="1316679"/>
    <lineage>
        <taxon>Bacteria</taxon>
        <taxon>Pseudomonadati</taxon>
        <taxon>Pseudomonadota</taxon>
        <taxon>Alphaproteobacteria</taxon>
        <taxon>Sphingomonadales</taxon>
        <taxon>Erythrobacteraceae</taxon>
        <taxon>Altererythrobacter</taxon>
    </lineage>
</organism>
<dbReference type="RefSeq" id="WP_086438387.1">
    <property type="nucleotide sequence ID" value="NZ_FXWG01000003.1"/>
</dbReference>
<evidence type="ECO:0000313" key="3">
    <source>
        <dbReference type="Proteomes" id="UP000194420"/>
    </source>
</evidence>
<dbReference type="InterPro" id="IPR035437">
    <property type="entry name" value="SNase_OB-fold_sf"/>
</dbReference>
<feature type="domain" description="TNase-like" evidence="1">
    <location>
        <begin position="14"/>
        <end position="98"/>
    </location>
</feature>
<name>A0A1Y6FHF1_9SPHN</name>
<gene>
    <name evidence="2" type="ORF">SAMN06297468_2516</name>
</gene>
<sequence length="114" mass="12421">MLFLAAALSACVAVDGDSLNCNGERIRLVGIDAPEFNCPRNRQCVEGDPQNAKDYLASHLRGKLTIERLGKDRYGRTIGAVYADGYNLSCEMILEGHAAYVARWDNGGIVARDC</sequence>
<dbReference type="Gene3D" id="2.40.50.90">
    <property type="match status" value="1"/>
</dbReference>
<reference evidence="3" key="1">
    <citation type="submission" date="2017-04" db="EMBL/GenBank/DDBJ databases">
        <authorList>
            <person name="Varghese N."/>
            <person name="Submissions S."/>
        </authorList>
    </citation>
    <scope>NUCLEOTIDE SEQUENCE [LARGE SCALE GENOMIC DNA]</scope>
</reference>
<dbReference type="InterPro" id="IPR016071">
    <property type="entry name" value="Staphylococal_nuclease_OB-fold"/>
</dbReference>